<name>A0A1B0GB01_GLOMM</name>
<reference evidence="1" key="1">
    <citation type="submission" date="2020-05" db="UniProtKB">
        <authorList>
            <consortium name="EnsemblMetazoa"/>
        </authorList>
    </citation>
    <scope>IDENTIFICATION</scope>
    <source>
        <strain evidence="1">Yale</strain>
    </source>
</reference>
<dbReference type="VEuPathDB" id="VectorBase:GMOY010485"/>
<proteinExistence type="predicted"/>
<evidence type="ECO:0000313" key="1">
    <source>
        <dbReference type="EnsemblMetazoa" id="GMOY010485-PA"/>
    </source>
</evidence>
<evidence type="ECO:0008006" key="3">
    <source>
        <dbReference type="Google" id="ProtNLM"/>
    </source>
</evidence>
<keyword evidence="2" id="KW-1185">Reference proteome</keyword>
<dbReference type="PhylomeDB" id="A0A1B0GB01"/>
<organism evidence="1 2">
    <name type="scientific">Glossina morsitans morsitans</name>
    <name type="common">Savannah tsetse fly</name>
    <dbReference type="NCBI Taxonomy" id="37546"/>
    <lineage>
        <taxon>Eukaryota</taxon>
        <taxon>Metazoa</taxon>
        <taxon>Ecdysozoa</taxon>
        <taxon>Arthropoda</taxon>
        <taxon>Hexapoda</taxon>
        <taxon>Insecta</taxon>
        <taxon>Pterygota</taxon>
        <taxon>Neoptera</taxon>
        <taxon>Endopterygota</taxon>
        <taxon>Diptera</taxon>
        <taxon>Brachycera</taxon>
        <taxon>Muscomorpha</taxon>
        <taxon>Hippoboscoidea</taxon>
        <taxon>Glossinidae</taxon>
        <taxon>Glossina</taxon>
    </lineage>
</organism>
<sequence>MNKTHKAKCDEELRKKSLAEKRKFRTKRLFVIITEFVHRTKLALLLPIIVENHQKLKICLSGTKYEFVSDLIKDFHANKEKAEYAMPKYINRDADEIIETILANHEIIKYLPQKWFDNLSPGELKLFKCLEDTLNMAQIRFCRGPFQELEIQQVAHEFYQKSEEMIAETTYLEKKLENTQLKKARQLHALREKELEDENQIAKKAYETTLRHNLKAEKIAAAERHKLTIYLESLIEKYDKMMLEKISEAISLSETYKAIKNSTKNVEKEYNRVKDLHRELVIKRDSNYYSARVDVFKFVRAVARWYRKVAGERKALQKIPSEKHITKKEKTVRMKTKRVVRGSKP</sequence>
<accession>A0A1B0GB01</accession>
<protein>
    <recommendedName>
        <fullName evidence="3">Dynein regulatory complex protein 10</fullName>
    </recommendedName>
</protein>
<dbReference type="EMBL" id="CCAG010004363">
    <property type="status" value="NOT_ANNOTATED_CDS"/>
    <property type="molecule type" value="Genomic_DNA"/>
</dbReference>
<dbReference type="EnsemblMetazoa" id="GMOY010485-RA">
    <property type="protein sequence ID" value="GMOY010485-PA"/>
    <property type="gene ID" value="GMOY010485"/>
</dbReference>
<dbReference type="AlphaFoldDB" id="A0A1B0GB01"/>
<dbReference type="Proteomes" id="UP000092444">
    <property type="component" value="Unassembled WGS sequence"/>
</dbReference>
<evidence type="ECO:0000313" key="2">
    <source>
        <dbReference type="Proteomes" id="UP000092444"/>
    </source>
</evidence>